<comment type="caution">
    <text evidence="2">The sequence shown here is derived from an EMBL/GenBank/DDBJ whole genome shotgun (WGS) entry which is preliminary data.</text>
</comment>
<name>A0A9P5P671_9AGAR</name>
<organism evidence="2 3">
    <name type="scientific">Rhodocollybia butyracea</name>
    <dbReference type="NCBI Taxonomy" id="206335"/>
    <lineage>
        <taxon>Eukaryota</taxon>
        <taxon>Fungi</taxon>
        <taxon>Dikarya</taxon>
        <taxon>Basidiomycota</taxon>
        <taxon>Agaricomycotina</taxon>
        <taxon>Agaricomycetes</taxon>
        <taxon>Agaricomycetidae</taxon>
        <taxon>Agaricales</taxon>
        <taxon>Marasmiineae</taxon>
        <taxon>Omphalotaceae</taxon>
        <taxon>Rhodocollybia</taxon>
    </lineage>
</organism>
<sequence>MPNSTTFGQNSSNSTPAFRVGGDKATFTIYYDDATASPPTQKRKGDDALLTPSAATKLMKMNDSLPIKAFSMRSSMTETSYLLLFLPHKVSTMAQGNATKTKTDLDMMAHRSAHNFVLTRLIEAQEKIKKLEQELQVSRQEYSNMEGNYEAMRASLEHETQETMYRSIEHRELKEDLARTRALLAMSSRLAYVIAQPSAHARVPGRTANQVATAKNLLEELDKTLKSGEEVVIDPFSV</sequence>
<evidence type="ECO:0000313" key="3">
    <source>
        <dbReference type="Proteomes" id="UP000772434"/>
    </source>
</evidence>
<reference evidence="2" key="1">
    <citation type="submission" date="2020-11" db="EMBL/GenBank/DDBJ databases">
        <authorList>
            <consortium name="DOE Joint Genome Institute"/>
            <person name="Ahrendt S."/>
            <person name="Riley R."/>
            <person name="Andreopoulos W."/>
            <person name="Labutti K."/>
            <person name="Pangilinan J."/>
            <person name="Ruiz-Duenas F.J."/>
            <person name="Barrasa J.M."/>
            <person name="Sanchez-Garcia M."/>
            <person name="Camarero S."/>
            <person name="Miyauchi S."/>
            <person name="Serrano A."/>
            <person name="Linde D."/>
            <person name="Babiker R."/>
            <person name="Drula E."/>
            <person name="Ayuso-Fernandez I."/>
            <person name="Pacheco R."/>
            <person name="Padilla G."/>
            <person name="Ferreira P."/>
            <person name="Barriuso J."/>
            <person name="Kellner H."/>
            <person name="Castanera R."/>
            <person name="Alfaro M."/>
            <person name="Ramirez L."/>
            <person name="Pisabarro A.G."/>
            <person name="Kuo A."/>
            <person name="Tritt A."/>
            <person name="Lipzen A."/>
            <person name="He G."/>
            <person name="Yan M."/>
            <person name="Ng V."/>
            <person name="Cullen D."/>
            <person name="Martin F."/>
            <person name="Rosso M.-N."/>
            <person name="Henrissat B."/>
            <person name="Hibbett D."/>
            <person name="Martinez A.T."/>
            <person name="Grigoriev I.V."/>
        </authorList>
    </citation>
    <scope>NUCLEOTIDE SEQUENCE</scope>
    <source>
        <strain evidence="2">AH 40177</strain>
    </source>
</reference>
<evidence type="ECO:0000256" key="1">
    <source>
        <dbReference type="SAM" id="Coils"/>
    </source>
</evidence>
<dbReference type="AlphaFoldDB" id="A0A9P5P671"/>
<keyword evidence="1" id="KW-0175">Coiled coil</keyword>
<proteinExistence type="predicted"/>
<dbReference type="Proteomes" id="UP000772434">
    <property type="component" value="Unassembled WGS sequence"/>
</dbReference>
<protein>
    <submittedName>
        <fullName evidence="2">Uncharacterized protein</fullName>
    </submittedName>
</protein>
<gene>
    <name evidence="2" type="ORF">BDP27DRAFT_1431079</name>
</gene>
<keyword evidence="3" id="KW-1185">Reference proteome</keyword>
<dbReference type="EMBL" id="JADNRY010000288">
    <property type="protein sequence ID" value="KAF9059624.1"/>
    <property type="molecule type" value="Genomic_DNA"/>
</dbReference>
<feature type="coiled-coil region" evidence="1">
    <location>
        <begin position="114"/>
        <end position="162"/>
    </location>
</feature>
<accession>A0A9P5P671</accession>
<evidence type="ECO:0000313" key="2">
    <source>
        <dbReference type="EMBL" id="KAF9059624.1"/>
    </source>
</evidence>